<accession>A0A5J4V4W9</accession>
<dbReference type="InterPro" id="IPR011009">
    <property type="entry name" value="Kinase-like_dom_sf"/>
</dbReference>
<evidence type="ECO:0000313" key="3">
    <source>
        <dbReference type="Proteomes" id="UP000324800"/>
    </source>
</evidence>
<dbReference type="GO" id="GO:0010506">
    <property type="term" value="P:regulation of autophagy"/>
    <property type="evidence" value="ECO:0007669"/>
    <property type="project" value="InterPro"/>
</dbReference>
<dbReference type="AlphaFoldDB" id="A0A5J4V4W9"/>
<dbReference type="InterPro" id="IPR045269">
    <property type="entry name" value="Atg1-like"/>
</dbReference>
<comment type="caution">
    <text evidence="2">The sequence shown here is derived from an EMBL/GenBank/DDBJ whole genome shotgun (WGS) entry which is preliminary data.</text>
</comment>
<evidence type="ECO:0000313" key="2">
    <source>
        <dbReference type="EMBL" id="KAA6377839.1"/>
    </source>
</evidence>
<protein>
    <recommendedName>
        <fullName evidence="1">Protein kinase domain-containing protein</fullName>
    </recommendedName>
</protein>
<dbReference type="Gene3D" id="1.10.510.10">
    <property type="entry name" value="Transferase(Phosphotransferase) domain 1"/>
    <property type="match status" value="1"/>
</dbReference>
<evidence type="ECO:0000259" key="1">
    <source>
        <dbReference type="PROSITE" id="PS50011"/>
    </source>
</evidence>
<sequence length="224" mass="25490">DIKGGNILLHSPLGSGRVILKLADFSEVKFLKQSLHQTFMTQRGTQAFMAPELLIGSQIGDSKVDMWSAGILLNLIVTHAYPFDPSNEVDIKNFLRNKTFARPSSITDNNLWDLLRKMLSFEPINRISSAKALNHPFFTSSQALREITLEQINIAQSAQISKSNGDLSITQFDIDPSFIFPITMILNNNNSYQTGREEFLRQKEVQLKLKEEQLINKEEEFQMK</sequence>
<dbReference type="GO" id="GO:0005737">
    <property type="term" value="C:cytoplasm"/>
    <property type="evidence" value="ECO:0007669"/>
    <property type="project" value="TreeGrafter"/>
</dbReference>
<dbReference type="PROSITE" id="PS50011">
    <property type="entry name" value="PROTEIN_KINASE_DOM"/>
    <property type="match status" value="1"/>
</dbReference>
<dbReference type="GO" id="GO:0004674">
    <property type="term" value="F:protein serine/threonine kinase activity"/>
    <property type="evidence" value="ECO:0007669"/>
    <property type="project" value="InterPro"/>
</dbReference>
<dbReference type="PANTHER" id="PTHR24348:SF68">
    <property type="entry name" value="SERINE_THREONINE-PROTEIN KINASE ATG1C"/>
    <property type="match status" value="1"/>
</dbReference>
<feature type="non-terminal residue" evidence="2">
    <location>
        <position position="1"/>
    </location>
</feature>
<proteinExistence type="predicted"/>
<dbReference type="EMBL" id="SNRW01009544">
    <property type="protein sequence ID" value="KAA6377839.1"/>
    <property type="molecule type" value="Genomic_DNA"/>
</dbReference>
<dbReference type="Proteomes" id="UP000324800">
    <property type="component" value="Unassembled WGS sequence"/>
</dbReference>
<reference evidence="2 3" key="1">
    <citation type="submission" date="2019-03" db="EMBL/GenBank/DDBJ databases">
        <title>Single cell metagenomics reveals metabolic interactions within the superorganism composed of flagellate Streblomastix strix and complex community of Bacteroidetes bacteria on its surface.</title>
        <authorList>
            <person name="Treitli S.C."/>
            <person name="Kolisko M."/>
            <person name="Husnik F."/>
            <person name="Keeling P."/>
            <person name="Hampl V."/>
        </authorList>
    </citation>
    <scope>NUCLEOTIDE SEQUENCE [LARGE SCALE GENOMIC DNA]</scope>
    <source>
        <strain evidence="2">ST1C</strain>
    </source>
</reference>
<name>A0A5J4V4W9_9EUKA</name>
<dbReference type="PANTHER" id="PTHR24348">
    <property type="entry name" value="SERINE/THREONINE-PROTEIN KINASE UNC-51-RELATED"/>
    <property type="match status" value="1"/>
</dbReference>
<dbReference type="SUPFAM" id="SSF56112">
    <property type="entry name" value="Protein kinase-like (PK-like)"/>
    <property type="match status" value="1"/>
</dbReference>
<dbReference type="SMART" id="SM00220">
    <property type="entry name" value="S_TKc"/>
    <property type="match status" value="1"/>
</dbReference>
<dbReference type="GO" id="GO:0005524">
    <property type="term" value="F:ATP binding"/>
    <property type="evidence" value="ECO:0007669"/>
    <property type="project" value="InterPro"/>
</dbReference>
<gene>
    <name evidence="2" type="ORF">EZS28_026633</name>
</gene>
<dbReference type="InterPro" id="IPR000719">
    <property type="entry name" value="Prot_kinase_dom"/>
</dbReference>
<organism evidence="2 3">
    <name type="scientific">Streblomastix strix</name>
    <dbReference type="NCBI Taxonomy" id="222440"/>
    <lineage>
        <taxon>Eukaryota</taxon>
        <taxon>Metamonada</taxon>
        <taxon>Preaxostyla</taxon>
        <taxon>Oxymonadida</taxon>
        <taxon>Streblomastigidae</taxon>
        <taxon>Streblomastix</taxon>
    </lineage>
</organism>
<feature type="domain" description="Protein kinase" evidence="1">
    <location>
        <begin position="1"/>
        <end position="138"/>
    </location>
</feature>
<dbReference type="Pfam" id="PF00069">
    <property type="entry name" value="Pkinase"/>
    <property type="match status" value="1"/>
</dbReference>